<sequence>MGCQPSKDEDSSDASSSSTGLLNINEASVDELMSLPGIGRRRAEKIVAHRERQGPFHSAEELAEVQGIGQGLAGKVAEHVTFEDDDKPYQFFACLPGPFACCQSTVRCVQGSFGSCFGSGTEEALFFPDDEVKTGLSRLLELLRSARRQLDVAVFSISHKDLAAALLDAHRRGVTVRVLTDDMQAKQDNSLVPTLRRTLPVRMDDNEKMHMHHKFVVIDGATLLSGSLNWTHAAVERGNENLVVSQHPALCAEFTQEFRRLWQLFSEKSGPSTAPVGRFSGEVAVLFFPEPSMTNVQMILEELESARRSIEIAVFTLTLDLLVNALIKKHEAGLRVRIITDNRQAEVPGADAARLSKSGLEVRVDRSWYAMHHKFAVVDQKTIVNGSFNWTAQATKGNQEDAIIFRNYSTLASEFTAEFDRLWNSFQPYH</sequence>
<dbReference type="InterPro" id="IPR003583">
    <property type="entry name" value="Hlx-hairpin-Hlx_DNA-bd_motif"/>
</dbReference>
<evidence type="ECO:0000256" key="5">
    <source>
        <dbReference type="ARBA" id="ARBA00040549"/>
    </source>
</evidence>
<dbReference type="Gene3D" id="3.30.870.10">
    <property type="entry name" value="Endonuclease Chain A"/>
    <property type="match status" value="2"/>
</dbReference>
<protein>
    <recommendedName>
        <fullName evidence="5">Mitochondrial cardiolipin hydrolase</fullName>
    </recommendedName>
</protein>
<evidence type="ECO:0000259" key="7">
    <source>
        <dbReference type="PROSITE" id="PS50035"/>
    </source>
</evidence>
<dbReference type="Gene3D" id="1.10.150.320">
    <property type="entry name" value="Photosystem II 12 kDa extrinsic protein"/>
    <property type="match status" value="1"/>
</dbReference>
<dbReference type="Pfam" id="PF12836">
    <property type="entry name" value="HHH_3"/>
    <property type="match status" value="1"/>
</dbReference>
<dbReference type="SUPFAM" id="SSF56024">
    <property type="entry name" value="Phospholipase D/nuclease"/>
    <property type="match status" value="2"/>
</dbReference>
<feature type="domain" description="PLD phosphodiesterase" evidence="7">
    <location>
        <begin position="367"/>
        <end position="394"/>
    </location>
</feature>
<feature type="domain" description="PLD phosphodiesterase" evidence="7">
    <location>
        <begin position="207"/>
        <end position="234"/>
    </location>
</feature>
<accession>A0ABP0NV00</accession>
<organism evidence="8 10">
    <name type="scientific">Durusdinium trenchii</name>
    <dbReference type="NCBI Taxonomy" id="1381693"/>
    <lineage>
        <taxon>Eukaryota</taxon>
        <taxon>Sar</taxon>
        <taxon>Alveolata</taxon>
        <taxon>Dinophyceae</taxon>
        <taxon>Suessiales</taxon>
        <taxon>Symbiodiniaceae</taxon>
        <taxon>Durusdinium</taxon>
    </lineage>
</organism>
<dbReference type="InterPro" id="IPR025202">
    <property type="entry name" value="PLD-like_dom"/>
</dbReference>
<keyword evidence="1" id="KW-0378">Hydrolase</keyword>
<dbReference type="SUPFAM" id="SSF47781">
    <property type="entry name" value="RuvA domain 2-like"/>
    <property type="match status" value="1"/>
</dbReference>
<comment type="similarity">
    <text evidence="4">Belongs to the phospholipase D family. MitoPLD/Zucchini subfamily.</text>
</comment>
<dbReference type="InterPro" id="IPR001736">
    <property type="entry name" value="PLipase_D/transphosphatidylase"/>
</dbReference>
<dbReference type="InterPro" id="IPR010994">
    <property type="entry name" value="RuvA_2-like"/>
</dbReference>
<evidence type="ECO:0000256" key="3">
    <source>
        <dbReference type="ARBA" id="ARBA00023098"/>
    </source>
</evidence>
<keyword evidence="2" id="KW-0442">Lipid degradation</keyword>
<dbReference type="CDD" id="cd09171">
    <property type="entry name" value="PLDc_vPLD6_like"/>
    <property type="match status" value="1"/>
</dbReference>
<proteinExistence type="inferred from homology"/>
<evidence type="ECO:0000313" key="8">
    <source>
        <dbReference type="EMBL" id="CAK9066290.1"/>
    </source>
</evidence>
<dbReference type="EMBL" id="CAXAMN010022084">
    <property type="protein sequence ID" value="CAK9066290.1"/>
    <property type="molecule type" value="Genomic_DNA"/>
</dbReference>
<comment type="caution">
    <text evidence="8">The sequence shown here is derived from an EMBL/GenBank/DDBJ whole genome shotgun (WGS) entry which is preliminary data.</text>
</comment>
<dbReference type="InterPro" id="IPR051406">
    <property type="entry name" value="PLD_domain"/>
</dbReference>
<dbReference type="PANTHER" id="PTHR43856:SF1">
    <property type="entry name" value="MITOCHONDRIAL CARDIOLIPIN HYDROLASE"/>
    <property type="match status" value="1"/>
</dbReference>
<evidence type="ECO:0000256" key="2">
    <source>
        <dbReference type="ARBA" id="ARBA00022963"/>
    </source>
</evidence>
<dbReference type="InterPro" id="IPR004509">
    <property type="entry name" value="Competence_ComEA_HhH"/>
</dbReference>
<dbReference type="PROSITE" id="PS50035">
    <property type="entry name" value="PLD"/>
    <property type="match status" value="2"/>
</dbReference>
<dbReference type="Proteomes" id="UP001642484">
    <property type="component" value="Unassembled WGS sequence"/>
</dbReference>
<keyword evidence="10" id="KW-1185">Reference proteome</keyword>
<reference evidence="8 10" key="1">
    <citation type="submission" date="2024-02" db="EMBL/GenBank/DDBJ databases">
        <authorList>
            <person name="Chen Y."/>
            <person name="Shah S."/>
            <person name="Dougan E. K."/>
            <person name="Thang M."/>
            <person name="Chan C."/>
        </authorList>
    </citation>
    <scope>NUCLEOTIDE SEQUENCE [LARGE SCALE GENOMIC DNA]</scope>
</reference>
<evidence type="ECO:0000313" key="10">
    <source>
        <dbReference type="Proteomes" id="UP001642484"/>
    </source>
</evidence>
<dbReference type="SMART" id="SM00155">
    <property type="entry name" value="PLDc"/>
    <property type="match status" value="2"/>
</dbReference>
<dbReference type="NCBIfam" id="TIGR00426">
    <property type="entry name" value="competence protein ComEA helix-hairpin-helix repeat region"/>
    <property type="match status" value="1"/>
</dbReference>
<feature type="region of interest" description="Disordered" evidence="6">
    <location>
        <begin position="1"/>
        <end position="20"/>
    </location>
</feature>
<name>A0ABP0NV00_9DINO</name>
<dbReference type="PANTHER" id="PTHR43856">
    <property type="entry name" value="CARDIOLIPIN HYDROLASE"/>
    <property type="match status" value="1"/>
</dbReference>
<dbReference type="EMBL" id="CAXAMN010022095">
    <property type="protein sequence ID" value="CAK9066379.1"/>
    <property type="molecule type" value="Genomic_DNA"/>
</dbReference>
<dbReference type="SMART" id="SM00278">
    <property type="entry name" value="HhH1"/>
    <property type="match status" value="2"/>
</dbReference>
<keyword evidence="3" id="KW-0443">Lipid metabolism</keyword>
<evidence type="ECO:0000256" key="4">
    <source>
        <dbReference type="ARBA" id="ARBA00038012"/>
    </source>
</evidence>
<evidence type="ECO:0000256" key="6">
    <source>
        <dbReference type="SAM" id="MobiDB-lite"/>
    </source>
</evidence>
<evidence type="ECO:0000256" key="1">
    <source>
        <dbReference type="ARBA" id="ARBA00022801"/>
    </source>
</evidence>
<evidence type="ECO:0000313" key="9">
    <source>
        <dbReference type="EMBL" id="CAK9066379.1"/>
    </source>
</evidence>
<gene>
    <name evidence="8" type="ORF">CCMP2556_LOCUS32548</name>
    <name evidence="9" type="ORF">CCMP2556_LOCUS32599</name>
</gene>
<dbReference type="Pfam" id="PF13091">
    <property type="entry name" value="PLDc_2"/>
    <property type="match status" value="2"/>
</dbReference>